<evidence type="ECO:0000313" key="7">
    <source>
        <dbReference type="Proteomes" id="UP001520654"/>
    </source>
</evidence>
<keyword evidence="4" id="KW-0560">Oxidoreductase</keyword>
<dbReference type="PANTHER" id="PTHR10961:SF46">
    <property type="entry name" value="PEROXISOMAL SARCOSINE OXIDASE"/>
    <property type="match status" value="1"/>
</dbReference>
<dbReference type="Gene3D" id="3.50.50.60">
    <property type="entry name" value="FAD/NAD(P)-binding domain"/>
    <property type="match status" value="1"/>
</dbReference>
<dbReference type="InterPro" id="IPR006076">
    <property type="entry name" value="FAD-dep_OxRdtase"/>
</dbReference>
<dbReference type="PANTHER" id="PTHR10961">
    <property type="entry name" value="PEROXISOMAL SARCOSINE OXIDASE"/>
    <property type="match status" value="1"/>
</dbReference>
<name>A0ABS8EIC5_9ACTN</name>
<evidence type="ECO:0000256" key="2">
    <source>
        <dbReference type="ARBA" id="ARBA00022630"/>
    </source>
</evidence>
<dbReference type="SUPFAM" id="SSF51905">
    <property type="entry name" value="FAD/NAD(P)-binding domain"/>
    <property type="match status" value="1"/>
</dbReference>
<evidence type="ECO:0000256" key="4">
    <source>
        <dbReference type="ARBA" id="ARBA00023002"/>
    </source>
</evidence>
<proteinExistence type="predicted"/>
<comment type="cofactor">
    <cofactor evidence="1">
        <name>FAD</name>
        <dbReference type="ChEBI" id="CHEBI:57692"/>
    </cofactor>
</comment>
<evidence type="ECO:0000313" key="6">
    <source>
        <dbReference type="EMBL" id="MCC0100830.1"/>
    </source>
</evidence>
<organism evidence="6 7">
    <name type="scientific">Streptomyces flavotricini</name>
    <dbReference type="NCBI Taxonomy" id="66888"/>
    <lineage>
        <taxon>Bacteria</taxon>
        <taxon>Bacillati</taxon>
        <taxon>Actinomycetota</taxon>
        <taxon>Actinomycetes</taxon>
        <taxon>Kitasatosporales</taxon>
        <taxon>Streptomycetaceae</taxon>
        <taxon>Streptomyces</taxon>
    </lineage>
</organism>
<comment type="caution">
    <text evidence="6">The sequence shown here is derived from an EMBL/GenBank/DDBJ whole genome shotgun (WGS) entry which is preliminary data.</text>
</comment>
<keyword evidence="2" id="KW-0285">Flavoprotein</keyword>
<feature type="domain" description="FAD dependent oxidoreductase" evidence="5">
    <location>
        <begin position="2"/>
        <end position="338"/>
    </location>
</feature>
<dbReference type="EMBL" id="JAINUL010000026">
    <property type="protein sequence ID" value="MCC0100830.1"/>
    <property type="molecule type" value="Genomic_DNA"/>
</dbReference>
<evidence type="ECO:0000259" key="5">
    <source>
        <dbReference type="Pfam" id="PF01266"/>
    </source>
</evidence>
<accession>A0ABS8EIC5</accession>
<keyword evidence="7" id="KW-1185">Reference proteome</keyword>
<dbReference type="Pfam" id="PF01266">
    <property type="entry name" value="DAO"/>
    <property type="match status" value="1"/>
</dbReference>
<protein>
    <submittedName>
        <fullName evidence="6">FAD-binding oxidoreductase</fullName>
    </submittedName>
</protein>
<dbReference type="Proteomes" id="UP001520654">
    <property type="component" value="Unassembled WGS sequence"/>
</dbReference>
<dbReference type="InterPro" id="IPR045170">
    <property type="entry name" value="MTOX"/>
</dbReference>
<dbReference type="Gene3D" id="3.30.9.10">
    <property type="entry name" value="D-Amino Acid Oxidase, subunit A, domain 2"/>
    <property type="match status" value="1"/>
</dbReference>
<sequence>MVVGAGVTGLLTAVECALAGHRVSVLDRGPIPNPRSGSYDQHRVIRTLGPDDADATRRMTAAHRRWRELENLFGTRLFRPVGVVRAWPRERLPALASAAAEAGTRVRTVEPRELPYLEFPPDSAGVLDAAGGVLLAARALEAAVRWLGAHPAVTLRPYREVTGIDTDRAGVRLSCGERQAADLVLVAAGPWTRDLVGEQPVVLHRQTMVYLHPPPDAARWWARAPAAGGLGPDGRGWAVPPGDGTLLKISSDAVCRAVDTTADGDAEDQAPWTERLAAAAPLTGLDRYTVAAVKTCHYAADAETGGPRLVRAGPAVWARAACGGSGFASAPLVAGHIAGVLNDRGSLDDLRDFREGAA</sequence>
<gene>
    <name evidence="6" type="ORF">K7B10_40030</name>
</gene>
<reference evidence="6 7" key="1">
    <citation type="submission" date="2021-08" db="EMBL/GenBank/DDBJ databases">
        <title>Genomic Architecture of Streptomyces flavotricini NGL1 and Streptomyces erythrochromogenes HMS4 With Differential Plant Beneficial attributes and laccase production capabilities.</title>
        <authorList>
            <person name="Salwan R."/>
            <person name="Kaur R."/>
            <person name="Sharma V."/>
        </authorList>
    </citation>
    <scope>NUCLEOTIDE SEQUENCE [LARGE SCALE GENOMIC DNA]</scope>
    <source>
        <strain evidence="6 7">NGL1</strain>
    </source>
</reference>
<dbReference type="InterPro" id="IPR036188">
    <property type="entry name" value="FAD/NAD-bd_sf"/>
</dbReference>
<evidence type="ECO:0000256" key="1">
    <source>
        <dbReference type="ARBA" id="ARBA00001974"/>
    </source>
</evidence>
<keyword evidence="3" id="KW-0274">FAD</keyword>
<evidence type="ECO:0000256" key="3">
    <source>
        <dbReference type="ARBA" id="ARBA00022827"/>
    </source>
</evidence>